<dbReference type="InterPro" id="IPR005814">
    <property type="entry name" value="Aminotrans_3"/>
</dbReference>
<evidence type="ECO:0000256" key="1">
    <source>
        <dbReference type="ARBA" id="ARBA00001933"/>
    </source>
</evidence>
<dbReference type="PIRSF" id="PIRSF000521">
    <property type="entry name" value="Transaminase_4ab_Lys_Orn"/>
    <property type="match status" value="1"/>
</dbReference>
<evidence type="ECO:0000313" key="7">
    <source>
        <dbReference type="Proteomes" id="UP000297635"/>
    </source>
</evidence>
<dbReference type="PANTHER" id="PTHR11986">
    <property type="entry name" value="AMINOTRANSFERASE CLASS III"/>
    <property type="match status" value="1"/>
</dbReference>
<dbReference type="GO" id="GO:0030170">
    <property type="term" value="F:pyridoxal phosphate binding"/>
    <property type="evidence" value="ECO:0007669"/>
    <property type="project" value="InterPro"/>
</dbReference>
<dbReference type="Gene3D" id="3.40.640.10">
    <property type="entry name" value="Type I PLP-dependent aspartate aminotransferase-like (Major domain)"/>
    <property type="match status" value="1"/>
</dbReference>
<keyword evidence="7" id="KW-1185">Reference proteome</keyword>
<evidence type="ECO:0000256" key="4">
    <source>
        <dbReference type="ARBA" id="ARBA00022898"/>
    </source>
</evidence>
<dbReference type="RefSeq" id="WP_135470489.1">
    <property type="nucleotide sequence ID" value="NZ_CASGTF010000007.1"/>
</dbReference>
<keyword evidence="4 5" id="KW-0663">Pyridoxal phosphate</keyword>
<sequence>MTLFDVYSLYDIEPVRGEGSYVFTADGTRYLDLYGGHAVISIGHAHPLYVKAVSEQVARLGFYSNSVKNTLQQQLADRLGRMSGYSSYSLFLCNSGAEANENAIKLASFATGRSKVLAFDKAFHGRTSGAVAVTDNPNIQAPFNATDNVVSVGLGDIAAVRERLSGMEFAAVIIEGIQGVAGIRMVDDDFLRQLRTVCDNTGTLLILDEIQSGYGRTGNFFAHQHAGVRPDMVTCAKGIANGFPMGAVLISPSIEARKGMLGTTFGGNHLACAAAIAVLDVMAEEHLVENAAEVGQYLIDSLHAMAERNSEIVDVRGRGLMIGIEIRGQAAALRRKLLFEGKIFTGGAGEHTVRLLPALGLNKDQADEFLRTFEEFIKTAQSS</sequence>
<comment type="cofactor">
    <cofactor evidence="1">
        <name>pyridoxal 5'-phosphate</name>
        <dbReference type="ChEBI" id="CHEBI:597326"/>
    </cofactor>
</comment>
<dbReference type="InterPro" id="IPR050103">
    <property type="entry name" value="Class-III_PLP-dep_AT"/>
</dbReference>
<dbReference type="InterPro" id="IPR015421">
    <property type="entry name" value="PyrdxlP-dep_Trfase_major"/>
</dbReference>
<protein>
    <submittedName>
        <fullName evidence="6">Aminotransferase class III-fold pyridoxal phosphate-dependent enzyme</fullName>
    </submittedName>
</protein>
<dbReference type="PROSITE" id="PS00600">
    <property type="entry name" value="AA_TRANSFER_CLASS_3"/>
    <property type="match status" value="1"/>
</dbReference>
<dbReference type="InterPro" id="IPR015424">
    <property type="entry name" value="PyrdxlP-dep_Trfase"/>
</dbReference>
<evidence type="ECO:0000256" key="3">
    <source>
        <dbReference type="ARBA" id="ARBA00022679"/>
    </source>
</evidence>
<keyword evidence="3 6" id="KW-0808">Transferase</keyword>
<keyword evidence="2 6" id="KW-0032">Aminotransferase</keyword>
<evidence type="ECO:0000256" key="5">
    <source>
        <dbReference type="RuleBase" id="RU003560"/>
    </source>
</evidence>
<dbReference type="SUPFAM" id="SSF53383">
    <property type="entry name" value="PLP-dependent transferases"/>
    <property type="match status" value="1"/>
</dbReference>
<dbReference type="InterPro" id="IPR049704">
    <property type="entry name" value="Aminotrans_3_PPA_site"/>
</dbReference>
<gene>
    <name evidence="6" type="ORF">EZ315_02980</name>
</gene>
<dbReference type="Pfam" id="PF00202">
    <property type="entry name" value="Aminotran_3"/>
    <property type="match status" value="1"/>
</dbReference>
<accession>A0A4Z0V3C0</accession>
<dbReference type="InterPro" id="IPR015422">
    <property type="entry name" value="PyrdxlP-dep_Trfase_small"/>
</dbReference>
<dbReference type="AlphaFoldDB" id="A0A4Z0V3C0"/>
<organism evidence="6 7">
    <name type="scientific">Duncaniella freteri</name>
    <dbReference type="NCBI Taxonomy" id="2530391"/>
    <lineage>
        <taxon>Bacteria</taxon>
        <taxon>Pseudomonadati</taxon>
        <taxon>Bacteroidota</taxon>
        <taxon>Bacteroidia</taxon>
        <taxon>Bacteroidales</taxon>
        <taxon>Muribaculaceae</taxon>
        <taxon>Duncaniella</taxon>
    </lineage>
</organism>
<dbReference type="GO" id="GO:0042802">
    <property type="term" value="F:identical protein binding"/>
    <property type="evidence" value="ECO:0007669"/>
    <property type="project" value="TreeGrafter"/>
</dbReference>
<dbReference type="EMBL" id="SJSA01000001">
    <property type="protein sequence ID" value="TGG39716.1"/>
    <property type="molecule type" value="Genomic_DNA"/>
</dbReference>
<dbReference type="PANTHER" id="PTHR11986:SF79">
    <property type="entry name" value="ACETYLORNITHINE AMINOTRANSFERASE, MITOCHONDRIAL"/>
    <property type="match status" value="1"/>
</dbReference>
<dbReference type="CDD" id="cd00610">
    <property type="entry name" value="OAT_like"/>
    <property type="match status" value="1"/>
</dbReference>
<dbReference type="GO" id="GO:0008483">
    <property type="term" value="F:transaminase activity"/>
    <property type="evidence" value="ECO:0007669"/>
    <property type="project" value="UniProtKB-KW"/>
</dbReference>
<dbReference type="FunFam" id="3.40.640.10:FF:000100">
    <property type="entry name" value="Putative acetylornithine aminotransferase"/>
    <property type="match status" value="1"/>
</dbReference>
<proteinExistence type="inferred from homology"/>
<dbReference type="GeneID" id="82148740"/>
<dbReference type="Gene3D" id="3.90.1150.10">
    <property type="entry name" value="Aspartate Aminotransferase, domain 1"/>
    <property type="match status" value="1"/>
</dbReference>
<comment type="similarity">
    <text evidence="5">Belongs to the class-III pyridoxal-phosphate-dependent aminotransferase family.</text>
</comment>
<reference evidence="6 7" key="1">
    <citation type="submission" date="2019-02" db="EMBL/GenBank/DDBJ databases">
        <title>Isolation and identification of novel species under the genus Muribaculum.</title>
        <authorList>
            <person name="Miyake S."/>
            <person name="Ding Y."/>
            <person name="Low A."/>
            <person name="Soh M."/>
            <person name="Seedorf H."/>
        </authorList>
    </citation>
    <scope>NUCLEOTIDE SEQUENCE [LARGE SCALE GENOMIC DNA]</scope>
    <source>
        <strain evidence="6 7">TLL-A3</strain>
    </source>
</reference>
<comment type="caution">
    <text evidence="6">The sequence shown here is derived from an EMBL/GenBank/DDBJ whole genome shotgun (WGS) entry which is preliminary data.</text>
</comment>
<evidence type="ECO:0000256" key="2">
    <source>
        <dbReference type="ARBA" id="ARBA00022576"/>
    </source>
</evidence>
<evidence type="ECO:0000313" key="6">
    <source>
        <dbReference type="EMBL" id="TGG39716.1"/>
    </source>
</evidence>
<name>A0A4Z0V3C0_9BACT</name>
<dbReference type="Proteomes" id="UP000297635">
    <property type="component" value="Unassembled WGS sequence"/>
</dbReference>